<evidence type="ECO:0000313" key="1">
    <source>
        <dbReference type="EMBL" id="KAH9325390.1"/>
    </source>
</evidence>
<dbReference type="EMBL" id="JAHRHJ020000002">
    <property type="protein sequence ID" value="KAH9325390.1"/>
    <property type="molecule type" value="Genomic_DNA"/>
</dbReference>
<evidence type="ECO:0000313" key="2">
    <source>
        <dbReference type="Proteomes" id="UP000824469"/>
    </source>
</evidence>
<sequence length="51" mass="5751">RDNNHYDSLIECIRSPADHANTIRIKGKDCTVVTRRARLVIPDPSPSTPHI</sequence>
<dbReference type="Proteomes" id="UP000824469">
    <property type="component" value="Unassembled WGS sequence"/>
</dbReference>
<comment type="caution">
    <text evidence="1">The sequence shown here is derived from an EMBL/GenBank/DDBJ whole genome shotgun (WGS) entry which is preliminary data.</text>
</comment>
<protein>
    <submittedName>
        <fullName evidence="1">Uncharacterized protein</fullName>
    </submittedName>
</protein>
<reference evidence="1 2" key="1">
    <citation type="journal article" date="2021" name="Nat. Plants">
        <title>The Taxus genome provides insights into paclitaxel biosynthesis.</title>
        <authorList>
            <person name="Xiong X."/>
            <person name="Gou J."/>
            <person name="Liao Q."/>
            <person name="Li Y."/>
            <person name="Zhou Q."/>
            <person name="Bi G."/>
            <person name="Li C."/>
            <person name="Du R."/>
            <person name="Wang X."/>
            <person name="Sun T."/>
            <person name="Guo L."/>
            <person name="Liang H."/>
            <person name="Lu P."/>
            <person name="Wu Y."/>
            <person name="Zhang Z."/>
            <person name="Ro D.K."/>
            <person name="Shang Y."/>
            <person name="Huang S."/>
            <person name="Yan J."/>
        </authorList>
    </citation>
    <scope>NUCLEOTIDE SEQUENCE [LARGE SCALE GENOMIC DNA]</scope>
    <source>
        <strain evidence="1">Ta-2019</strain>
    </source>
</reference>
<feature type="non-terminal residue" evidence="1">
    <location>
        <position position="51"/>
    </location>
</feature>
<keyword evidence="2" id="KW-1185">Reference proteome</keyword>
<dbReference type="AlphaFoldDB" id="A0AA38GP15"/>
<proteinExistence type="predicted"/>
<feature type="non-terminal residue" evidence="1">
    <location>
        <position position="1"/>
    </location>
</feature>
<accession>A0AA38GP15</accession>
<gene>
    <name evidence="1" type="ORF">KI387_005568</name>
</gene>
<organism evidence="1 2">
    <name type="scientific">Taxus chinensis</name>
    <name type="common">Chinese yew</name>
    <name type="synonym">Taxus wallichiana var. chinensis</name>
    <dbReference type="NCBI Taxonomy" id="29808"/>
    <lineage>
        <taxon>Eukaryota</taxon>
        <taxon>Viridiplantae</taxon>
        <taxon>Streptophyta</taxon>
        <taxon>Embryophyta</taxon>
        <taxon>Tracheophyta</taxon>
        <taxon>Spermatophyta</taxon>
        <taxon>Pinopsida</taxon>
        <taxon>Pinidae</taxon>
        <taxon>Conifers II</taxon>
        <taxon>Cupressales</taxon>
        <taxon>Taxaceae</taxon>
        <taxon>Taxus</taxon>
    </lineage>
</organism>
<name>A0AA38GP15_TAXCH</name>